<organism evidence="2 3">
    <name type="scientific">Methanophagales virus PBV082</name>
    <dbReference type="NCBI Taxonomy" id="3071307"/>
    <lineage>
        <taxon>Viruses</taxon>
        <taxon>Viruses incertae sedis</taxon>
        <taxon>Itzamnaviridae</taxon>
        <taxon>Pletoitzamnavirus</taxon>
        <taxon>Pletoitzamnavirus pescaderoense</taxon>
    </lineage>
</organism>
<name>A0AA46YJB2_9VIRU</name>
<dbReference type="InterPro" id="IPR038726">
    <property type="entry name" value="PDDEXK_AddAB-type"/>
</dbReference>
<keyword evidence="3" id="KW-1185">Reference proteome</keyword>
<evidence type="ECO:0000259" key="1">
    <source>
        <dbReference type="Pfam" id="PF12705"/>
    </source>
</evidence>
<dbReference type="Gene3D" id="3.90.320.10">
    <property type="match status" value="1"/>
</dbReference>
<sequence length="231" mass="28034">MEAQKIFPLSFSDIYRYLKCPFSLLLRKQKAPRIEVISPKHMKRGEIVHEIVAQYYCKLLENDIVYERRKEPFQVLMQISGTNEYERFFRNFLKFEKKRVERRWKIVEVEQEHMTQYFRGICDAVFCDEAGRRIVLDWKVSSYFNKHYEMQGAIYKHIASADTVIFLLLGSGREIIVNVKGAERKLQEIVRKMLEGRFERNEDEKVCRECEYSVFCLQQRYWSCFEEVMWR</sequence>
<dbReference type="SUPFAM" id="SSF52980">
    <property type="entry name" value="Restriction endonuclease-like"/>
    <property type="match status" value="1"/>
</dbReference>
<reference evidence="2 3" key="1">
    <citation type="submission" date="2022-09" db="EMBL/GenBank/DDBJ databases">
        <title>Evolutionary Diversification of Methanotrophic Ca. Methanophagales (ANME-1) and Their Expansive Virome.</title>
        <authorList>
            <person name="Laso-Perez R."/>
            <person name="Wu F."/>
            <person name="Cremiere A."/>
            <person name="Speth D.R."/>
            <person name="Magyar J.S."/>
            <person name="Krupovic M."/>
            <person name="Orphan V.J."/>
        </authorList>
    </citation>
    <scope>NUCLEOTIDE SEQUENCE [LARGE SCALE GENOMIC DNA]</scope>
    <source>
        <strain evidence="2">PBV082</strain>
    </source>
</reference>
<dbReference type="Pfam" id="PF12705">
    <property type="entry name" value="PDDEXK_1"/>
    <property type="match status" value="1"/>
</dbReference>
<dbReference type="InterPro" id="IPR011335">
    <property type="entry name" value="Restrct_endonuc-II-like"/>
</dbReference>
<protein>
    <recommendedName>
        <fullName evidence="1">PD-(D/E)XK endonuclease-like domain-containing protein</fullName>
    </recommendedName>
</protein>
<dbReference type="EMBL" id="OP413839">
    <property type="protein sequence ID" value="UYL64952.1"/>
    <property type="molecule type" value="Genomic_DNA"/>
</dbReference>
<evidence type="ECO:0000313" key="3">
    <source>
        <dbReference type="Proteomes" id="UP001156272"/>
    </source>
</evidence>
<feature type="domain" description="PD-(D/E)XK endonuclease-like" evidence="1">
    <location>
        <begin position="9"/>
        <end position="216"/>
    </location>
</feature>
<proteinExistence type="predicted"/>
<dbReference type="Proteomes" id="UP001156272">
    <property type="component" value="Segment"/>
</dbReference>
<dbReference type="InterPro" id="IPR011604">
    <property type="entry name" value="PDDEXK-like_dom_sf"/>
</dbReference>
<accession>A0AA46YJB2</accession>
<gene>
    <name evidence="2" type="ORF">EJNHJLOP_00063</name>
</gene>
<evidence type="ECO:0000313" key="2">
    <source>
        <dbReference type="EMBL" id="UYL64952.1"/>
    </source>
</evidence>